<evidence type="ECO:0000313" key="13">
    <source>
        <dbReference type="Proteomes" id="UP000619788"/>
    </source>
</evidence>
<dbReference type="SUPFAM" id="SSF56112">
    <property type="entry name" value="Protein kinase-like (PK-like)"/>
    <property type="match status" value="1"/>
</dbReference>
<sequence>MAGDDVARRRLSREVETMRRVRSEYIAEVLDADVTGHRPYIVTRYVPGQPLDEVVKQDGPLDLPALLKVAHGVASALASVHSVGVIHRDLKPGNVLILDGEPVLIDFGIAQAVDATRLTQTGMFIGTPGYLAPEIIEGHEAGPEVDVHAWAGTLVFAATGEPPFGKGTLEMIFYNITAGKANVSGAPQELQPILRAALQRDPAKRPSAAELAAQVARLMPPPGRGNRPRVPDEITTVPRFDDSRRGGTGTHGETPGHGGTSGHQGQGSPGTAAPTGPGAPGVAAAAAAGTAGPVTGSLLPPDPGEVQTPVASRPGTAASTPWPPAAVGQPREYVSLLDEQSADPWPTRRVTPEELRQAAAAQQASYDVPTGMLEPEDVPTGRVPGRDASARTGQSGQPAQPGRPGAETAGQQPATAPVGDGDIPTQRVRPHELPEYLRKHGGSQQAPAQPHTPSQAQGHPHAPSQGQGHPHAPQHGHQPVTPQPYPQHSPYEQAQRPHQPATPPPYPYAHPQAPAHQQGPAHHAGAGQFHPGQRPGHALKRSRAYDVASIMLLVIMTIAAVIAPVIVTALAIPVAILLRAADIAQPRLNGRRPVGAAAADVFRVFGQPGALLKSVGVTVALVPYALILGLPVTLLLAVLVTGMPIENALAWGAAVALWTICAGPGVEGPGRQMRRTLASLLPSRNAAMATAAALGVVAALMVVPAVGTVGKEAREAIWTPVDVGKVVAELTELRKQATR</sequence>
<dbReference type="PROSITE" id="PS50011">
    <property type="entry name" value="PROTEIN_KINASE_DOM"/>
    <property type="match status" value="1"/>
</dbReference>
<dbReference type="CDD" id="cd14014">
    <property type="entry name" value="STKc_PknB_like"/>
    <property type="match status" value="1"/>
</dbReference>
<protein>
    <recommendedName>
        <fullName evidence="1">non-specific serine/threonine protein kinase</fullName>
        <ecNumber evidence="1">2.7.11.1</ecNumber>
    </recommendedName>
</protein>
<dbReference type="EMBL" id="BOOJ01000027">
    <property type="protein sequence ID" value="GIH92510.1"/>
    <property type="molecule type" value="Genomic_DNA"/>
</dbReference>
<dbReference type="InterPro" id="IPR050660">
    <property type="entry name" value="NEK_Ser/Thr_kinase"/>
</dbReference>
<evidence type="ECO:0000256" key="1">
    <source>
        <dbReference type="ARBA" id="ARBA00012513"/>
    </source>
</evidence>
<dbReference type="Proteomes" id="UP000619788">
    <property type="component" value="Unassembled WGS sequence"/>
</dbReference>
<dbReference type="PANTHER" id="PTHR43671">
    <property type="entry name" value="SERINE/THREONINE-PROTEIN KINASE NEK"/>
    <property type="match status" value="1"/>
</dbReference>
<feature type="compositionally biased region" description="Basic and acidic residues" evidence="9">
    <location>
        <begin position="429"/>
        <end position="438"/>
    </location>
</feature>
<evidence type="ECO:0000256" key="4">
    <source>
        <dbReference type="ARBA" id="ARBA00022741"/>
    </source>
</evidence>
<evidence type="ECO:0000256" key="5">
    <source>
        <dbReference type="ARBA" id="ARBA00022777"/>
    </source>
</evidence>
<feature type="transmembrane region" description="Helical" evidence="10">
    <location>
        <begin position="686"/>
        <end position="706"/>
    </location>
</feature>
<feature type="compositionally biased region" description="Polar residues" evidence="9">
    <location>
        <begin position="442"/>
        <end position="457"/>
    </location>
</feature>
<keyword evidence="10" id="KW-0812">Transmembrane</keyword>
<name>A0A8J3WKE4_9ACTN</name>
<dbReference type="InterPro" id="IPR008271">
    <property type="entry name" value="Ser/Thr_kinase_AS"/>
</dbReference>
<evidence type="ECO:0000256" key="8">
    <source>
        <dbReference type="ARBA" id="ARBA00048679"/>
    </source>
</evidence>
<gene>
    <name evidence="12" type="ORF">Psi01_31400</name>
</gene>
<keyword evidence="4" id="KW-0547">Nucleotide-binding</keyword>
<keyword evidence="3" id="KW-0808">Transferase</keyword>
<feature type="domain" description="Protein kinase" evidence="11">
    <location>
        <begin position="1"/>
        <end position="218"/>
    </location>
</feature>
<evidence type="ECO:0000256" key="2">
    <source>
        <dbReference type="ARBA" id="ARBA00022527"/>
    </source>
</evidence>
<keyword evidence="2" id="KW-0723">Serine/threonine-protein kinase</keyword>
<accession>A0A8J3WKE4</accession>
<feature type="compositionally biased region" description="Low complexity" evidence="9">
    <location>
        <begin position="463"/>
        <end position="479"/>
    </location>
</feature>
<reference evidence="12 13" key="1">
    <citation type="submission" date="2021-01" db="EMBL/GenBank/DDBJ databases">
        <title>Whole genome shotgun sequence of Planobispora siamensis NBRC 107568.</title>
        <authorList>
            <person name="Komaki H."/>
            <person name="Tamura T."/>
        </authorList>
    </citation>
    <scope>NUCLEOTIDE SEQUENCE [LARGE SCALE GENOMIC DNA]</scope>
    <source>
        <strain evidence="12 13">NBRC 107568</strain>
    </source>
</reference>
<keyword evidence="5" id="KW-0418">Kinase</keyword>
<keyword evidence="13" id="KW-1185">Reference proteome</keyword>
<dbReference type="Gene3D" id="1.10.510.10">
    <property type="entry name" value="Transferase(Phosphotransferase) domain 1"/>
    <property type="match status" value="1"/>
</dbReference>
<keyword evidence="6" id="KW-0067">ATP-binding</keyword>
<feature type="transmembrane region" description="Helical" evidence="10">
    <location>
        <begin position="550"/>
        <end position="578"/>
    </location>
</feature>
<evidence type="ECO:0000313" key="12">
    <source>
        <dbReference type="EMBL" id="GIH92510.1"/>
    </source>
</evidence>
<evidence type="ECO:0000256" key="3">
    <source>
        <dbReference type="ARBA" id="ARBA00022679"/>
    </source>
</evidence>
<dbReference type="PROSITE" id="PS00108">
    <property type="entry name" value="PROTEIN_KINASE_ST"/>
    <property type="match status" value="1"/>
</dbReference>
<feature type="transmembrane region" description="Helical" evidence="10">
    <location>
        <begin position="621"/>
        <end position="641"/>
    </location>
</feature>
<dbReference type="AlphaFoldDB" id="A0A8J3WKE4"/>
<feature type="compositionally biased region" description="Gly residues" evidence="9">
    <location>
        <begin position="246"/>
        <end position="268"/>
    </location>
</feature>
<evidence type="ECO:0000259" key="11">
    <source>
        <dbReference type="PROSITE" id="PS50011"/>
    </source>
</evidence>
<dbReference type="SMART" id="SM00220">
    <property type="entry name" value="S_TKc"/>
    <property type="match status" value="1"/>
</dbReference>
<evidence type="ECO:0000256" key="7">
    <source>
        <dbReference type="ARBA" id="ARBA00047899"/>
    </source>
</evidence>
<feature type="compositionally biased region" description="Low complexity" evidence="9">
    <location>
        <begin position="269"/>
        <end position="296"/>
    </location>
</feature>
<proteinExistence type="predicted"/>
<dbReference type="EC" id="2.7.11.1" evidence="1"/>
<dbReference type="GO" id="GO:0005524">
    <property type="term" value="F:ATP binding"/>
    <property type="evidence" value="ECO:0007669"/>
    <property type="project" value="UniProtKB-KW"/>
</dbReference>
<evidence type="ECO:0000256" key="9">
    <source>
        <dbReference type="SAM" id="MobiDB-lite"/>
    </source>
</evidence>
<feature type="transmembrane region" description="Helical" evidence="10">
    <location>
        <begin position="648"/>
        <end position="666"/>
    </location>
</feature>
<keyword evidence="10" id="KW-0472">Membrane</keyword>
<comment type="caution">
    <text evidence="12">The sequence shown here is derived from an EMBL/GenBank/DDBJ whole genome shotgun (WGS) entry which is preliminary data.</text>
</comment>
<keyword evidence="10" id="KW-1133">Transmembrane helix</keyword>
<comment type="catalytic activity">
    <reaction evidence="8">
        <text>L-seryl-[protein] + ATP = O-phospho-L-seryl-[protein] + ADP + H(+)</text>
        <dbReference type="Rhea" id="RHEA:17989"/>
        <dbReference type="Rhea" id="RHEA-COMP:9863"/>
        <dbReference type="Rhea" id="RHEA-COMP:11604"/>
        <dbReference type="ChEBI" id="CHEBI:15378"/>
        <dbReference type="ChEBI" id="CHEBI:29999"/>
        <dbReference type="ChEBI" id="CHEBI:30616"/>
        <dbReference type="ChEBI" id="CHEBI:83421"/>
        <dbReference type="ChEBI" id="CHEBI:456216"/>
        <dbReference type="EC" id="2.7.11.1"/>
    </reaction>
</comment>
<evidence type="ECO:0000256" key="6">
    <source>
        <dbReference type="ARBA" id="ARBA00022840"/>
    </source>
</evidence>
<dbReference type="InterPro" id="IPR011009">
    <property type="entry name" value="Kinase-like_dom_sf"/>
</dbReference>
<comment type="catalytic activity">
    <reaction evidence="7">
        <text>L-threonyl-[protein] + ATP = O-phospho-L-threonyl-[protein] + ADP + H(+)</text>
        <dbReference type="Rhea" id="RHEA:46608"/>
        <dbReference type="Rhea" id="RHEA-COMP:11060"/>
        <dbReference type="Rhea" id="RHEA-COMP:11605"/>
        <dbReference type="ChEBI" id="CHEBI:15378"/>
        <dbReference type="ChEBI" id="CHEBI:30013"/>
        <dbReference type="ChEBI" id="CHEBI:30616"/>
        <dbReference type="ChEBI" id="CHEBI:61977"/>
        <dbReference type="ChEBI" id="CHEBI:456216"/>
        <dbReference type="EC" id="2.7.11.1"/>
    </reaction>
</comment>
<organism evidence="12 13">
    <name type="scientific">Planobispora siamensis</name>
    <dbReference type="NCBI Taxonomy" id="936338"/>
    <lineage>
        <taxon>Bacteria</taxon>
        <taxon>Bacillati</taxon>
        <taxon>Actinomycetota</taxon>
        <taxon>Actinomycetes</taxon>
        <taxon>Streptosporangiales</taxon>
        <taxon>Streptosporangiaceae</taxon>
        <taxon>Planobispora</taxon>
    </lineage>
</organism>
<dbReference type="PANTHER" id="PTHR43671:SF98">
    <property type="entry name" value="SERINE_THREONINE-PROTEIN KINASE NEK11"/>
    <property type="match status" value="1"/>
</dbReference>
<dbReference type="InterPro" id="IPR000719">
    <property type="entry name" value="Prot_kinase_dom"/>
</dbReference>
<feature type="region of interest" description="Disordered" evidence="9">
    <location>
        <begin position="218"/>
        <end position="327"/>
    </location>
</feature>
<evidence type="ECO:0000256" key="10">
    <source>
        <dbReference type="SAM" id="Phobius"/>
    </source>
</evidence>
<dbReference type="GO" id="GO:0004674">
    <property type="term" value="F:protein serine/threonine kinase activity"/>
    <property type="evidence" value="ECO:0007669"/>
    <property type="project" value="UniProtKB-KW"/>
</dbReference>
<feature type="compositionally biased region" description="Low complexity" evidence="9">
    <location>
        <begin position="509"/>
        <end position="533"/>
    </location>
</feature>
<dbReference type="Pfam" id="PF00069">
    <property type="entry name" value="Pkinase"/>
    <property type="match status" value="1"/>
</dbReference>
<feature type="region of interest" description="Disordered" evidence="9">
    <location>
        <begin position="339"/>
        <end position="537"/>
    </location>
</feature>